<dbReference type="InterPro" id="IPR035940">
    <property type="entry name" value="CAP_sf"/>
</dbReference>
<feature type="domain" description="SCP" evidence="2">
    <location>
        <begin position="40"/>
        <end position="153"/>
    </location>
</feature>
<dbReference type="CDD" id="cd05379">
    <property type="entry name" value="CAP_bacterial"/>
    <property type="match status" value="1"/>
</dbReference>
<dbReference type="PROSITE" id="PS51257">
    <property type="entry name" value="PROKAR_LIPOPROTEIN"/>
    <property type="match status" value="1"/>
</dbReference>
<evidence type="ECO:0000313" key="3">
    <source>
        <dbReference type="EMBL" id="AWB48832.1"/>
    </source>
</evidence>
<reference evidence="3 4" key="1">
    <citation type="submission" date="2018-04" db="EMBL/GenBank/DDBJ databases">
        <title>Genome sequencing of Gemmobacter.</title>
        <authorList>
            <person name="Yi H."/>
            <person name="Baek M.-G."/>
        </authorList>
    </citation>
    <scope>NUCLEOTIDE SEQUENCE [LARGE SCALE GENOMIC DNA]</scope>
    <source>
        <strain evidence="3 4">HYN0069</strain>
    </source>
</reference>
<protein>
    <submittedName>
        <fullName evidence="3">CAP domain-containing protein</fullName>
    </submittedName>
</protein>
<proteinExistence type="predicted"/>
<accession>A0A2S0ULZ8</accession>
<organism evidence="3 4">
    <name type="scientific">Paragemmobacter aquarius</name>
    <dbReference type="NCBI Taxonomy" id="2169400"/>
    <lineage>
        <taxon>Bacteria</taxon>
        <taxon>Pseudomonadati</taxon>
        <taxon>Pseudomonadota</taxon>
        <taxon>Alphaproteobacteria</taxon>
        <taxon>Rhodobacterales</taxon>
        <taxon>Paracoccaceae</taxon>
        <taxon>Paragemmobacter</taxon>
    </lineage>
</organism>
<dbReference type="Pfam" id="PF00188">
    <property type="entry name" value="CAP"/>
    <property type="match status" value="1"/>
</dbReference>
<dbReference type="InterPro" id="IPR014044">
    <property type="entry name" value="CAP_dom"/>
</dbReference>
<feature type="signal peptide" evidence="1">
    <location>
        <begin position="1"/>
        <end position="30"/>
    </location>
</feature>
<evidence type="ECO:0000259" key="2">
    <source>
        <dbReference type="Pfam" id="PF00188"/>
    </source>
</evidence>
<sequence length="157" mass="16640">MPRLSLTLAALCLGMVAPSLGLACQLPANAATLRAEVITLTNLQRSNKRLRPVSGDPALANAAQAHACDNAENRRMSHSGSDGSTLPIRMKRAGYAYREAFENVAAGFFDAPSVMSGWMGSKGHRRNILARGAEDIGIGIAVGGDGQLYWTMNLGRD</sequence>
<dbReference type="AlphaFoldDB" id="A0A2S0ULZ8"/>
<keyword evidence="4" id="KW-1185">Reference proteome</keyword>
<dbReference type="RefSeq" id="WP_108435651.1">
    <property type="nucleotide sequence ID" value="NZ_CP028918.1"/>
</dbReference>
<evidence type="ECO:0000256" key="1">
    <source>
        <dbReference type="SAM" id="SignalP"/>
    </source>
</evidence>
<dbReference type="Proteomes" id="UP000244496">
    <property type="component" value="Chromosome"/>
</dbReference>
<gene>
    <name evidence="3" type="ORF">HYN69_10220</name>
</gene>
<dbReference type="SUPFAM" id="SSF55797">
    <property type="entry name" value="PR-1-like"/>
    <property type="match status" value="1"/>
</dbReference>
<evidence type="ECO:0000313" key="4">
    <source>
        <dbReference type="Proteomes" id="UP000244496"/>
    </source>
</evidence>
<dbReference type="KEGG" id="geh:HYN69_10220"/>
<keyword evidence="1" id="KW-0732">Signal</keyword>
<feature type="chain" id="PRO_5015583775" evidence="1">
    <location>
        <begin position="31"/>
        <end position="157"/>
    </location>
</feature>
<dbReference type="EMBL" id="CP028918">
    <property type="protein sequence ID" value="AWB48832.1"/>
    <property type="molecule type" value="Genomic_DNA"/>
</dbReference>
<dbReference type="PANTHER" id="PTHR31157:SF1">
    <property type="entry name" value="SCP DOMAIN-CONTAINING PROTEIN"/>
    <property type="match status" value="1"/>
</dbReference>
<dbReference type="OrthoDB" id="9811255at2"/>
<dbReference type="PANTHER" id="PTHR31157">
    <property type="entry name" value="SCP DOMAIN-CONTAINING PROTEIN"/>
    <property type="match status" value="1"/>
</dbReference>
<dbReference type="Gene3D" id="3.40.33.10">
    <property type="entry name" value="CAP"/>
    <property type="match status" value="1"/>
</dbReference>
<name>A0A2S0ULZ8_9RHOB</name>